<dbReference type="Gene3D" id="3.40.630.30">
    <property type="match status" value="1"/>
</dbReference>
<dbReference type="InterPro" id="IPR000182">
    <property type="entry name" value="GNAT_dom"/>
</dbReference>
<dbReference type="PANTHER" id="PTHR43072">
    <property type="entry name" value="N-ACETYLTRANSFERASE"/>
    <property type="match status" value="1"/>
</dbReference>
<reference evidence="5" key="1">
    <citation type="submission" date="2016-10" db="EMBL/GenBank/DDBJ databases">
        <authorList>
            <person name="Varghese N."/>
            <person name="Submissions S."/>
        </authorList>
    </citation>
    <scope>NUCLEOTIDE SEQUENCE [LARGE SCALE GENOMIC DNA]</scope>
    <source>
        <strain evidence="5">DSM 44771</strain>
    </source>
</reference>
<keyword evidence="1 4" id="KW-0808">Transferase</keyword>
<dbReference type="GO" id="GO:0016747">
    <property type="term" value="F:acyltransferase activity, transferring groups other than amino-acyl groups"/>
    <property type="evidence" value="ECO:0007669"/>
    <property type="project" value="InterPro"/>
</dbReference>
<evidence type="ECO:0000313" key="4">
    <source>
        <dbReference type="EMBL" id="SFS31420.1"/>
    </source>
</evidence>
<dbReference type="CDD" id="cd04301">
    <property type="entry name" value="NAT_SF"/>
    <property type="match status" value="1"/>
</dbReference>
<dbReference type="SUPFAM" id="SSF55729">
    <property type="entry name" value="Acyl-CoA N-acyltransferases (Nat)"/>
    <property type="match status" value="1"/>
</dbReference>
<evidence type="ECO:0000259" key="3">
    <source>
        <dbReference type="PROSITE" id="PS51186"/>
    </source>
</evidence>
<sequence>MAEPLIRELRDDDWDAVRRIYAEGIATGNATFETEVPGRDVLDAKWLAGHRWVAELDGQVAGWGAATAVSARACYAGVAETSLYIGADFRGRGVGKALLRKQIGAADEGGLWTLQTSIFPENEVSIAVHRAAGFREVGTRERIARLHGVWRDTVLLERRRAD</sequence>
<dbReference type="Proteomes" id="UP000198852">
    <property type="component" value="Unassembled WGS sequence"/>
</dbReference>
<name>A0A1I6NU68_9PSEU</name>
<dbReference type="InterPro" id="IPR016181">
    <property type="entry name" value="Acyl_CoA_acyltransferase"/>
</dbReference>
<dbReference type="OrthoDB" id="3173333at2"/>
<protein>
    <submittedName>
        <fullName evidence="4">L-amino acid N-acyltransferase YncA</fullName>
    </submittedName>
</protein>
<accession>A0A1I6NU68</accession>
<dbReference type="AlphaFoldDB" id="A0A1I6NU68"/>
<feature type="domain" description="N-acetyltransferase" evidence="3">
    <location>
        <begin position="4"/>
        <end position="161"/>
    </location>
</feature>
<gene>
    <name evidence="4" type="ORF">SAMN05660874_00119</name>
</gene>
<dbReference type="STRING" id="95161.SAMN05660874_00119"/>
<dbReference type="Pfam" id="PF00583">
    <property type="entry name" value="Acetyltransf_1"/>
    <property type="match status" value="1"/>
</dbReference>
<keyword evidence="2 4" id="KW-0012">Acyltransferase</keyword>
<evidence type="ECO:0000313" key="5">
    <source>
        <dbReference type="Proteomes" id="UP000198852"/>
    </source>
</evidence>
<dbReference type="PROSITE" id="PS51186">
    <property type="entry name" value="GNAT"/>
    <property type="match status" value="1"/>
</dbReference>
<dbReference type="EMBL" id="FOZX01000001">
    <property type="protein sequence ID" value="SFS31420.1"/>
    <property type="molecule type" value="Genomic_DNA"/>
</dbReference>
<keyword evidence="5" id="KW-1185">Reference proteome</keyword>
<proteinExistence type="predicted"/>
<dbReference type="PANTHER" id="PTHR43072:SF23">
    <property type="entry name" value="UPF0039 PROTEIN C11D3.02C"/>
    <property type="match status" value="1"/>
</dbReference>
<evidence type="ECO:0000256" key="2">
    <source>
        <dbReference type="ARBA" id="ARBA00023315"/>
    </source>
</evidence>
<evidence type="ECO:0000256" key="1">
    <source>
        <dbReference type="ARBA" id="ARBA00022679"/>
    </source>
</evidence>
<organism evidence="4 5">
    <name type="scientific">Saccharopolyspora flava</name>
    <dbReference type="NCBI Taxonomy" id="95161"/>
    <lineage>
        <taxon>Bacteria</taxon>
        <taxon>Bacillati</taxon>
        <taxon>Actinomycetota</taxon>
        <taxon>Actinomycetes</taxon>
        <taxon>Pseudonocardiales</taxon>
        <taxon>Pseudonocardiaceae</taxon>
        <taxon>Saccharopolyspora</taxon>
    </lineage>
</organism>